<protein>
    <recommendedName>
        <fullName evidence="6">Transcriptional regulator</fullName>
    </recommendedName>
</protein>
<dbReference type="Gene3D" id="3.40.630.190">
    <property type="entry name" value="LCP protein"/>
    <property type="match status" value="1"/>
</dbReference>
<dbReference type="PANTHER" id="PTHR33392:SF6">
    <property type="entry name" value="POLYISOPRENYL-TEICHOIC ACID--PEPTIDOGLYCAN TEICHOIC ACID TRANSFERASE TAGU"/>
    <property type="match status" value="1"/>
</dbReference>
<dbReference type="InterPro" id="IPR027381">
    <property type="entry name" value="LytR/CpsA/Psr_C"/>
</dbReference>
<dbReference type="RefSeq" id="WP_069981084.1">
    <property type="nucleotide sequence ID" value="NZ_CP017269.1"/>
</dbReference>
<sequence>MKKFFKVLLISFFCFVIVFSAGAYIFLNSLSAGNDLNTPRETGEDLPEKDEPVNVLILGVDAKDVKNSQGARSDTIMLATFDPKSKKVNVISIPRDTRVVIRGQKGMDKINHAHAYGGPDLAIKAVKDLLEVPIHYYVRVDYKALGKIVDDLGGVEVDVPMNMKYSDPTADPPLKIDLKKGVQVLNGDKAMQFVRFRKGYADQDLGRIKAQQTFMRALADKLLEPQTIIKLPKIAKTFSTYVATDMPVSTITAYALKANGVSMDNIEMLTIPGAPKMVSGVSYYIPDTNKIKTIMTDLFQNTLENTQPVNKVEDLSEFKSDVTIEVLNGSGISGVATDVSNKLKAEGYNIVNVDTIKGIKYSQTHIYDRKNKMAEAKKIAKILDIKDVEKDIYLQAEADITIIVGSDYKK</sequence>
<dbReference type="InterPro" id="IPR050922">
    <property type="entry name" value="LytR/CpsA/Psr_CW_biosynth"/>
</dbReference>
<dbReference type="Proteomes" id="UP000095743">
    <property type="component" value="Chromosome"/>
</dbReference>
<reference evidence="4 5" key="1">
    <citation type="submission" date="2016-09" db="EMBL/GenBank/DDBJ databases">
        <title>Genomic analysis reveals versatility of anaerobic energy metabolism of Geosporobacter ferrireducens IRF9 of phylum Firmicutes.</title>
        <authorList>
            <person name="Kim S.-J."/>
        </authorList>
    </citation>
    <scope>NUCLEOTIDE SEQUENCE [LARGE SCALE GENOMIC DNA]</scope>
    <source>
        <strain evidence="4 5">IRF9</strain>
    </source>
</reference>
<dbReference type="KEGG" id="gfe:Gferi_26390"/>
<name>A0A1D8GPF5_9FIRM</name>
<evidence type="ECO:0000256" key="1">
    <source>
        <dbReference type="ARBA" id="ARBA00006068"/>
    </source>
</evidence>
<dbReference type="STRING" id="1424294.Gferi_26390"/>
<dbReference type="Pfam" id="PF13399">
    <property type="entry name" value="LytR_C"/>
    <property type="match status" value="1"/>
</dbReference>
<comment type="similarity">
    <text evidence="1">Belongs to the LytR/CpsA/Psr (LCP) family.</text>
</comment>
<accession>A0A1D8GPF5</accession>
<organism evidence="4 5">
    <name type="scientific">Geosporobacter ferrireducens</name>
    <dbReference type="NCBI Taxonomy" id="1424294"/>
    <lineage>
        <taxon>Bacteria</taxon>
        <taxon>Bacillati</taxon>
        <taxon>Bacillota</taxon>
        <taxon>Clostridia</taxon>
        <taxon>Peptostreptococcales</taxon>
        <taxon>Thermotaleaceae</taxon>
        <taxon>Geosporobacter</taxon>
    </lineage>
</organism>
<evidence type="ECO:0008006" key="6">
    <source>
        <dbReference type="Google" id="ProtNLM"/>
    </source>
</evidence>
<dbReference type="Pfam" id="PF03816">
    <property type="entry name" value="LytR_cpsA_psr"/>
    <property type="match status" value="1"/>
</dbReference>
<dbReference type="InterPro" id="IPR004474">
    <property type="entry name" value="LytR_CpsA_psr"/>
</dbReference>
<dbReference type="PANTHER" id="PTHR33392">
    <property type="entry name" value="POLYISOPRENYL-TEICHOIC ACID--PEPTIDOGLYCAN TEICHOIC ACID TRANSFERASE TAGU"/>
    <property type="match status" value="1"/>
</dbReference>
<evidence type="ECO:0000313" key="4">
    <source>
        <dbReference type="EMBL" id="AOT72775.1"/>
    </source>
</evidence>
<dbReference type="EMBL" id="CP017269">
    <property type="protein sequence ID" value="AOT72775.1"/>
    <property type="molecule type" value="Genomic_DNA"/>
</dbReference>
<dbReference type="AlphaFoldDB" id="A0A1D8GPF5"/>
<feature type="domain" description="LytR/CpsA/Psr regulator C-terminal" evidence="3">
    <location>
        <begin position="321"/>
        <end position="408"/>
    </location>
</feature>
<feature type="domain" description="Cell envelope-related transcriptional attenuator" evidence="2">
    <location>
        <begin position="72"/>
        <end position="222"/>
    </location>
</feature>
<evidence type="ECO:0000313" key="5">
    <source>
        <dbReference type="Proteomes" id="UP000095743"/>
    </source>
</evidence>
<proteinExistence type="inferred from homology"/>
<evidence type="ECO:0000259" key="3">
    <source>
        <dbReference type="Pfam" id="PF13399"/>
    </source>
</evidence>
<dbReference type="NCBIfam" id="TIGR00350">
    <property type="entry name" value="lytR_cpsA_psr"/>
    <property type="match status" value="1"/>
</dbReference>
<keyword evidence="5" id="KW-1185">Reference proteome</keyword>
<gene>
    <name evidence="4" type="ORF">Gferi_26390</name>
</gene>
<dbReference type="Gene3D" id="3.30.70.2390">
    <property type="match status" value="1"/>
</dbReference>
<evidence type="ECO:0000259" key="2">
    <source>
        <dbReference type="Pfam" id="PF03816"/>
    </source>
</evidence>